<keyword evidence="4 8" id="KW-0521">NADP</keyword>
<feature type="domain" description="Tetrapyrrole biosynthesis glutamyl-tRNA reductase dimerisation" evidence="14">
    <location>
        <begin position="300"/>
        <end position="396"/>
    </location>
</feature>
<feature type="domain" description="Glutamyl-tRNA reductase N-terminal" evidence="16">
    <location>
        <begin position="7"/>
        <end position="137"/>
    </location>
</feature>
<feature type="site" description="Important for activity" evidence="8 12">
    <location>
        <position position="80"/>
    </location>
</feature>
<comment type="function">
    <text evidence="8">Catalyzes the NADPH-dependent reduction of glutamyl-tRNA(Glu) to glutamate 1-semialdehyde (GSA).</text>
</comment>
<evidence type="ECO:0000259" key="15">
    <source>
        <dbReference type="Pfam" id="PF01488"/>
    </source>
</evidence>
<feature type="binding site" evidence="8 10">
    <location>
        <begin position="95"/>
        <end position="97"/>
    </location>
    <ligand>
        <name>substrate</name>
    </ligand>
</feature>
<feature type="domain" description="Quinate/shikimate 5-dehydrogenase/glutamyl-tRNA reductase" evidence="15">
    <location>
        <begin position="152"/>
        <end position="286"/>
    </location>
</feature>
<keyword evidence="18" id="KW-1185">Reference proteome</keyword>
<dbReference type="GO" id="GO:0008883">
    <property type="term" value="F:glutamyl-tRNA reductase activity"/>
    <property type="evidence" value="ECO:0007669"/>
    <property type="project" value="UniProtKB-UniRule"/>
</dbReference>
<evidence type="ECO:0000256" key="12">
    <source>
        <dbReference type="PIRSR" id="PIRSR000445-4"/>
    </source>
</evidence>
<name>A0A371NCW2_9EURY</name>
<evidence type="ECO:0000256" key="11">
    <source>
        <dbReference type="PIRSR" id="PIRSR000445-3"/>
    </source>
</evidence>
<dbReference type="Gene3D" id="3.30.460.30">
    <property type="entry name" value="Glutamyl-tRNA reductase, N-terminal domain"/>
    <property type="match status" value="1"/>
</dbReference>
<evidence type="ECO:0000256" key="4">
    <source>
        <dbReference type="ARBA" id="ARBA00022857"/>
    </source>
</evidence>
<dbReference type="PROSITE" id="PS00747">
    <property type="entry name" value="GLUTR"/>
    <property type="match status" value="1"/>
</dbReference>
<comment type="caution">
    <text evidence="17">The sequence shown here is derived from an EMBL/GenBank/DDBJ whole genome shotgun (WGS) entry which is preliminary data.</text>
</comment>
<evidence type="ECO:0000256" key="5">
    <source>
        <dbReference type="ARBA" id="ARBA00023002"/>
    </source>
</evidence>
<dbReference type="InterPro" id="IPR018214">
    <property type="entry name" value="GluRdtase_CS"/>
</dbReference>
<dbReference type="Pfam" id="PF00745">
    <property type="entry name" value="GlutR_dimer"/>
    <property type="match status" value="1"/>
</dbReference>
<dbReference type="EMBL" id="QREL01000001">
    <property type="protein sequence ID" value="REE28349.1"/>
    <property type="molecule type" value="Genomic_DNA"/>
</dbReference>
<evidence type="ECO:0000259" key="16">
    <source>
        <dbReference type="Pfam" id="PF05201"/>
    </source>
</evidence>
<accession>A0A371NCW2</accession>
<dbReference type="PANTHER" id="PTHR43013:SF1">
    <property type="entry name" value="GLUTAMYL-TRNA REDUCTASE"/>
    <property type="match status" value="1"/>
</dbReference>
<dbReference type="InterPro" id="IPR036291">
    <property type="entry name" value="NAD(P)-bd_dom_sf"/>
</dbReference>
<comment type="pathway">
    <text evidence="1 8 13">Porphyrin-containing compound metabolism; protoporphyrin-IX biosynthesis; 5-aminolevulinate from L-glutamyl-tRNA(Glu): step 1/2.</text>
</comment>
<evidence type="ECO:0000256" key="1">
    <source>
        <dbReference type="ARBA" id="ARBA00005059"/>
    </source>
</evidence>
<dbReference type="Gene3D" id="3.40.50.720">
    <property type="entry name" value="NAD(P)-binding Rossmann-like Domain"/>
    <property type="match status" value="1"/>
</dbReference>
<evidence type="ECO:0000256" key="3">
    <source>
        <dbReference type="ARBA" id="ARBA00012970"/>
    </source>
</evidence>
<comment type="similarity">
    <text evidence="2 8 13">Belongs to the glutamyl-tRNA reductase family.</text>
</comment>
<comment type="catalytic activity">
    <reaction evidence="7 8 13">
        <text>(S)-4-amino-5-oxopentanoate + tRNA(Glu) + NADP(+) = L-glutamyl-tRNA(Glu) + NADPH + H(+)</text>
        <dbReference type="Rhea" id="RHEA:12344"/>
        <dbReference type="Rhea" id="RHEA-COMP:9663"/>
        <dbReference type="Rhea" id="RHEA-COMP:9680"/>
        <dbReference type="ChEBI" id="CHEBI:15378"/>
        <dbReference type="ChEBI" id="CHEBI:57501"/>
        <dbReference type="ChEBI" id="CHEBI:57783"/>
        <dbReference type="ChEBI" id="CHEBI:58349"/>
        <dbReference type="ChEBI" id="CHEBI:78442"/>
        <dbReference type="ChEBI" id="CHEBI:78520"/>
        <dbReference type="EC" id="1.2.1.70"/>
    </reaction>
</comment>
<feature type="active site" description="Nucleophile" evidence="8 9">
    <location>
        <position position="48"/>
    </location>
</feature>
<evidence type="ECO:0000256" key="7">
    <source>
        <dbReference type="ARBA" id="ARBA00047464"/>
    </source>
</evidence>
<organism evidence="17 18">
    <name type="scientific">Methanothermobacter defluvii</name>
    <dbReference type="NCBI Taxonomy" id="49339"/>
    <lineage>
        <taxon>Archaea</taxon>
        <taxon>Methanobacteriati</taxon>
        <taxon>Methanobacteriota</taxon>
        <taxon>Methanomada group</taxon>
        <taxon>Methanobacteria</taxon>
        <taxon>Methanobacteriales</taxon>
        <taxon>Methanobacteriaceae</taxon>
        <taxon>Methanothermobacter</taxon>
    </lineage>
</organism>
<dbReference type="Proteomes" id="UP000256864">
    <property type="component" value="Unassembled WGS sequence"/>
</dbReference>
<dbReference type="SUPFAM" id="SSF69742">
    <property type="entry name" value="Glutamyl tRNA-reductase catalytic, N-terminal domain"/>
    <property type="match status" value="1"/>
</dbReference>
<keyword evidence="5 8" id="KW-0560">Oxidoreductase</keyword>
<feature type="binding site" evidence="8 10">
    <location>
        <position position="90"/>
    </location>
    <ligand>
        <name>substrate</name>
    </ligand>
</feature>
<dbReference type="InterPro" id="IPR015895">
    <property type="entry name" value="4pyrrol_synth_GluRdtase_N"/>
</dbReference>
<dbReference type="CDD" id="cd05213">
    <property type="entry name" value="NAD_bind_Glutamyl_tRNA_reduct"/>
    <property type="match status" value="1"/>
</dbReference>
<dbReference type="FunFam" id="3.40.50.720:FF:000031">
    <property type="entry name" value="Glutamyl-tRNA reductase"/>
    <property type="match status" value="1"/>
</dbReference>
<dbReference type="GO" id="GO:0019353">
    <property type="term" value="P:protoporphyrinogen IX biosynthetic process from glutamate"/>
    <property type="evidence" value="ECO:0007669"/>
    <property type="project" value="TreeGrafter"/>
</dbReference>
<dbReference type="NCBIfam" id="TIGR01035">
    <property type="entry name" value="hemA"/>
    <property type="match status" value="1"/>
</dbReference>
<dbReference type="UniPathway" id="UPA00251">
    <property type="reaction ID" value="UER00316"/>
</dbReference>
<dbReference type="HAMAP" id="MF_00087">
    <property type="entry name" value="Glu_tRNA_reductase"/>
    <property type="match status" value="1"/>
</dbReference>
<keyword evidence="6 8" id="KW-0627">Porphyrin biosynthesis</keyword>
<evidence type="ECO:0000313" key="18">
    <source>
        <dbReference type="Proteomes" id="UP000256864"/>
    </source>
</evidence>
<evidence type="ECO:0000256" key="9">
    <source>
        <dbReference type="PIRSR" id="PIRSR000445-1"/>
    </source>
</evidence>
<dbReference type="GO" id="GO:0050661">
    <property type="term" value="F:NADP binding"/>
    <property type="evidence" value="ECO:0007669"/>
    <property type="project" value="InterPro"/>
</dbReference>
<dbReference type="SUPFAM" id="SSF69075">
    <property type="entry name" value="Glutamyl tRNA-reductase dimerization domain"/>
    <property type="match status" value="1"/>
</dbReference>
<dbReference type="PANTHER" id="PTHR43013">
    <property type="entry name" value="GLUTAMYL-TRNA REDUCTASE"/>
    <property type="match status" value="1"/>
</dbReference>
<evidence type="ECO:0000256" key="10">
    <source>
        <dbReference type="PIRSR" id="PIRSR000445-2"/>
    </source>
</evidence>
<protein>
    <recommendedName>
        <fullName evidence="3 8">Glutamyl-tRNA reductase</fullName>
        <shortName evidence="8">GluTR</shortName>
        <ecNumber evidence="3 8">1.2.1.70</ecNumber>
    </recommendedName>
</protein>
<dbReference type="Pfam" id="PF01488">
    <property type="entry name" value="Shikimate_DH"/>
    <property type="match status" value="1"/>
</dbReference>
<comment type="subunit">
    <text evidence="8">Homodimer.</text>
</comment>
<evidence type="ECO:0000313" key="17">
    <source>
        <dbReference type="EMBL" id="REE28349.1"/>
    </source>
</evidence>
<feature type="binding site" evidence="8 10">
    <location>
        <position position="101"/>
    </location>
    <ligand>
        <name>substrate</name>
    </ligand>
</feature>
<reference evidence="17 18" key="1">
    <citation type="submission" date="2018-07" db="EMBL/GenBank/DDBJ databases">
        <title>Genomic Encyclopedia of Type Strains, Phase IV (KMG-IV): sequencing the most valuable type-strain genomes for metagenomic binning, comparative biology and taxonomic classification.</title>
        <authorList>
            <person name="Goeker M."/>
        </authorList>
    </citation>
    <scope>NUCLEOTIDE SEQUENCE [LARGE SCALE GENOMIC DNA]</scope>
    <source>
        <strain evidence="17 18">DSM 7466</strain>
    </source>
</reference>
<gene>
    <name evidence="8" type="primary">hemA</name>
    <name evidence="17" type="ORF">C7452_0357</name>
</gene>
<evidence type="ECO:0000256" key="6">
    <source>
        <dbReference type="ARBA" id="ARBA00023244"/>
    </source>
</evidence>
<dbReference type="InterPro" id="IPR036453">
    <property type="entry name" value="GluRdtase_dimer_dom_sf"/>
</dbReference>
<dbReference type="SUPFAM" id="SSF51735">
    <property type="entry name" value="NAD(P)-binding Rossmann-fold domains"/>
    <property type="match status" value="1"/>
</dbReference>
<dbReference type="PIRSF" id="PIRSF000445">
    <property type="entry name" value="4pyrrol_synth_GluRdtase"/>
    <property type="match status" value="1"/>
</dbReference>
<proteinExistence type="inferred from homology"/>
<dbReference type="InterPro" id="IPR036343">
    <property type="entry name" value="GluRdtase_N_sf"/>
</dbReference>
<feature type="binding site" evidence="8 11">
    <location>
        <begin position="170"/>
        <end position="175"/>
    </location>
    <ligand>
        <name>NADP(+)</name>
        <dbReference type="ChEBI" id="CHEBI:58349"/>
    </ligand>
</feature>
<comment type="miscellaneous">
    <text evidence="8">During catalysis, the active site Cys acts as a nucleophile attacking the alpha-carbonyl group of tRNA-bound glutamate with the formation of a thioester intermediate between enzyme and glutamate, and the concomitant release of tRNA(Glu). The thioester intermediate is finally reduced by direct hydride transfer from NADPH, to form the product GSA.</text>
</comment>
<dbReference type="InterPro" id="IPR015896">
    <property type="entry name" value="4pyrrol_synth_GluRdtase_dimer"/>
</dbReference>
<sequence>MQVILNIRLDHKTSDVKTMESSHERMQALVDELESRGVVMEKVPIRTCNRIEYYLSVSDIPAGFDFDGFTVERDEDALRHILRLASGLESMIIGEDQILGQIKAARVQALRDGTCGPVLDMVFTKAVHVGQTVRRKTQINRGSVSIGSAAVDLAESIHGDLKCRKVLVIGAGKMGTLVARALAEKHLSAIMVANRTYERAYQLACELGGKAIHFDRLNRALRDADVIISATGSPHHILTRERVRDAIPPERRSSVVMVDIANPRDIEDSVRELGIRLFTIDDLRGVAEENRRRREAEAKEAERIVKSELKLLLRSLKHMEVEPLLAEVRSNMESIRRREAERALNKIMNSSDPARVIDGLSRSIVDKIFHDIAISIREAAERGDDEFLSMCAELFKCGNLK</sequence>
<dbReference type="InterPro" id="IPR000343">
    <property type="entry name" value="4pyrrol_synth_GluRdtase"/>
</dbReference>
<dbReference type="AlphaFoldDB" id="A0A371NCW2"/>
<dbReference type="EC" id="1.2.1.70" evidence="3 8"/>
<evidence type="ECO:0000256" key="2">
    <source>
        <dbReference type="ARBA" id="ARBA00005916"/>
    </source>
</evidence>
<comment type="domain">
    <text evidence="8">Possesses an unusual extended V-shaped dimeric structure with each monomer consisting of three distinct domains arranged along a curved 'spinal' alpha-helix. The N-terminal catalytic domain specifically recognizes the glutamate moiety of the substrate. The second domain is the NADPH-binding domain, and the third C-terminal domain is responsible for dimerization.</text>
</comment>
<dbReference type="Pfam" id="PF05201">
    <property type="entry name" value="GlutR_N"/>
    <property type="match status" value="1"/>
</dbReference>
<dbReference type="InterPro" id="IPR006151">
    <property type="entry name" value="Shikm_DH/Glu-tRNA_Rdtase"/>
</dbReference>
<feature type="binding site" evidence="8 10">
    <location>
        <begin position="47"/>
        <end position="50"/>
    </location>
    <ligand>
        <name>substrate</name>
    </ligand>
</feature>
<evidence type="ECO:0000259" key="14">
    <source>
        <dbReference type="Pfam" id="PF00745"/>
    </source>
</evidence>
<evidence type="ECO:0000256" key="13">
    <source>
        <dbReference type="RuleBase" id="RU000584"/>
    </source>
</evidence>
<evidence type="ECO:0000256" key="8">
    <source>
        <dbReference type="HAMAP-Rule" id="MF_00087"/>
    </source>
</evidence>